<evidence type="ECO:0000259" key="2">
    <source>
        <dbReference type="Pfam" id="PF01619"/>
    </source>
</evidence>
<evidence type="ECO:0000313" key="3">
    <source>
        <dbReference type="EMBL" id="OEL11884.1"/>
    </source>
</evidence>
<feature type="domain" description="Proline dehydrogenase" evidence="2">
    <location>
        <begin position="76"/>
        <end position="372"/>
    </location>
</feature>
<dbReference type="RefSeq" id="WP_069797298.1">
    <property type="nucleotide sequence ID" value="NZ_CP034157.1"/>
</dbReference>
<accession>A0A1E5UG60</accession>
<sequence>MSIFNDTKIAFAEKSTAQLEKAKWMFTAIKYPSLTNVGINVLNFTIKNNFPFVTDLVKNTLFEQFCGGETREQSMKVVDKMFKHHVGSIFDYAIEGKEEEAAFDTTCEEIKENIKFAIGNLAIPFVVFKPTGFGRLDLYADVSAGKELTSSEKEEWKRVRNRYEEVCKMAYDNKVILMIDAEESWMQDAVDHLVNEMMEKYNKEKAYIWNTIQMYRTGRLEYLAHDLERAKSKNYFLGYKFVRGAYMEKERERAAEKNYPDPIQPTKEATDNNYNAAVDFVLENLDRVAAFFGTHNEKSTELAIDKMKTLGLAHDDERLHFGQLYGMSDNITYWLGENKYNACKYLPYGPVKDVVPYLTRRAQENTSVAGQTGRELSLIQKELERRRKEK</sequence>
<dbReference type="AlphaFoldDB" id="A0A1E5UG60"/>
<dbReference type="KEGG" id="cnr:EB819_02910"/>
<dbReference type="GO" id="GO:0004657">
    <property type="term" value="F:proline dehydrogenase activity"/>
    <property type="evidence" value="ECO:0007669"/>
    <property type="project" value="InterPro"/>
</dbReference>
<dbReference type="Pfam" id="PF01619">
    <property type="entry name" value="Pro_dh"/>
    <property type="match status" value="1"/>
</dbReference>
<dbReference type="EMBL" id="MKGI01000014">
    <property type="protein sequence ID" value="OEL11884.1"/>
    <property type="molecule type" value="Genomic_DNA"/>
</dbReference>
<reference evidence="3 4" key="1">
    <citation type="submission" date="2016-09" db="EMBL/GenBank/DDBJ databases">
        <authorList>
            <person name="Capua I."/>
            <person name="De Benedictis P."/>
            <person name="Joannis T."/>
            <person name="Lombin L.H."/>
            <person name="Cattoli G."/>
        </authorList>
    </citation>
    <scope>NUCLEOTIDE SEQUENCE [LARGE SCALE GENOMIC DNA]</scope>
    <source>
        <strain evidence="3 4">NRS-1</strain>
    </source>
</reference>
<keyword evidence="4" id="KW-1185">Reference proteome</keyword>
<dbReference type="InterPro" id="IPR002872">
    <property type="entry name" value="Proline_DH_dom"/>
</dbReference>
<dbReference type="Gene3D" id="3.20.20.220">
    <property type="match status" value="1"/>
</dbReference>
<evidence type="ECO:0000313" key="4">
    <source>
        <dbReference type="Proteomes" id="UP000095601"/>
    </source>
</evidence>
<dbReference type="PATRIC" id="fig|237258.4.peg.1596"/>
<dbReference type="PANTHER" id="PTHR13914">
    <property type="entry name" value="PROLINE OXIDASE"/>
    <property type="match status" value="1"/>
</dbReference>
<evidence type="ECO:0000256" key="1">
    <source>
        <dbReference type="ARBA" id="ARBA00023002"/>
    </source>
</evidence>
<name>A0A1E5UG60_9FLAO</name>
<keyword evidence="1" id="KW-0560">Oxidoreductase</keyword>
<dbReference type="OrthoDB" id="1401444at2"/>
<dbReference type="Proteomes" id="UP000095601">
    <property type="component" value="Unassembled WGS sequence"/>
</dbReference>
<protein>
    <submittedName>
        <fullName evidence="3">Proline dehydrogenase family protein</fullName>
    </submittedName>
</protein>
<dbReference type="STRING" id="237258.SAMN04489756_11737"/>
<comment type="caution">
    <text evidence="3">The sequence shown here is derived from an EMBL/GenBank/DDBJ whole genome shotgun (WGS) entry which is preliminary data.</text>
</comment>
<dbReference type="InterPro" id="IPR029041">
    <property type="entry name" value="FAD-linked_oxidoreductase-like"/>
</dbReference>
<dbReference type="SUPFAM" id="SSF51730">
    <property type="entry name" value="FAD-linked oxidoreductase"/>
    <property type="match status" value="1"/>
</dbReference>
<gene>
    <name evidence="3" type="ORF">BHF72_1642</name>
</gene>
<dbReference type="PANTHER" id="PTHR13914:SF0">
    <property type="entry name" value="PROLINE DEHYDROGENASE 1, MITOCHONDRIAL"/>
    <property type="match status" value="1"/>
</dbReference>
<dbReference type="InterPro" id="IPR015659">
    <property type="entry name" value="Proline_oxidase"/>
</dbReference>
<dbReference type="GO" id="GO:0010133">
    <property type="term" value="P:L-proline catabolic process to L-glutamate"/>
    <property type="evidence" value="ECO:0007669"/>
    <property type="project" value="TreeGrafter"/>
</dbReference>
<organism evidence="3 4">
    <name type="scientific">Cloacibacterium normanense</name>
    <dbReference type="NCBI Taxonomy" id="237258"/>
    <lineage>
        <taxon>Bacteria</taxon>
        <taxon>Pseudomonadati</taxon>
        <taxon>Bacteroidota</taxon>
        <taxon>Flavobacteriia</taxon>
        <taxon>Flavobacteriales</taxon>
        <taxon>Weeksellaceae</taxon>
    </lineage>
</organism>
<dbReference type="GO" id="GO:0071949">
    <property type="term" value="F:FAD binding"/>
    <property type="evidence" value="ECO:0007669"/>
    <property type="project" value="TreeGrafter"/>
</dbReference>
<proteinExistence type="predicted"/>